<dbReference type="Gene3D" id="3.40.50.300">
    <property type="entry name" value="P-loop containing nucleotide triphosphate hydrolases"/>
    <property type="match status" value="1"/>
</dbReference>
<dbReference type="InterPro" id="IPR051396">
    <property type="entry name" value="Bact_Antivir_Def_Nuclease"/>
</dbReference>
<protein>
    <submittedName>
        <fullName evidence="3">AAA family ATPase</fullName>
    </submittedName>
</protein>
<proteinExistence type="predicted"/>
<dbReference type="InterPro" id="IPR041685">
    <property type="entry name" value="AAA_GajA/Old/RecF-like"/>
</dbReference>
<feature type="domain" description="OLD protein-like TOPRIM" evidence="2">
    <location>
        <begin position="391"/>
        <end position="455"/>
    </location>
</feature>
<gene>
    <name evidence="3" type="ORF">M5W27_01295</name>
</gene>
<name>A0ABT4EXD2_9BACI</name>
<dbReference type="Proteomes" id="UP001527057">
    <property type="component" value="Unassembled WGS sequence"/>
</dbReference>
<feature type="domain" description="Endonuclease GajA/Old nuclease/RecF-like AAA" evidence="1">
    <location>
        <begin position="5"/>
        <end position="343"/>
    </location>
</feature>
<dbReference type="Pfam" id="PF13175">
    <property type="entry name" value="AAA_15"/>
    <property type="match status" value="1"/>
</dbReference>
<evidence type="ECO:0000259" key="2">
    <source>
        <dbReference type="Pfam" id="PF20469"/>
    </source>
</evidence>
<sequence length="621" mass="72254">MDIIIEEMRIRNYKCYESVDVKFKKSSLILGANNSGKTSLLEALKLCFTRYSKVDEELIFVRKNEELTKDKKIIIDVLISSVHEEFNDEWFDLFGALIIEDQFDDKQCVALRTVIKYNSRKGEYDLERKSLNVWPTSNEVLDFEDFNSNSVTSEVVESIPVFYLDAKRDILAEMGDKYSYWNRLVKDVNLSEDNLSILEKSLNEINDNIIENSDVLKHLSTKLNSINDVLDTGSNSVEINPVTRKIKDLNRGMEIRINDKDSESFLINNQGMGTKSWATFLTLSAYIDWKSREMNENEKPFHPLLLLEEPEAHLHPQAQRKIYKQMESLQGQKFISTHSPIIATQPNLEDFIHVYKRRDSSSLNYINLDDLNQSEKRKLKEEVLKSRGDILFADTIILCEGETEEQALPKFFTEFFDHETFELGTNIVSVNGYGNYKPFIRIAHDLDIDLFILSDGESKVIKKVKNDYKDVFKSSTDEELLDHIKFLPNESDFEKYLIDQDYKEELLRIIDNIKGKESFIESYIEKNNGKKSKPKSTKKKCESCQQYIYKAEIKDYSGEIGFKQALLDCLNDCKTEYSAKIGEEILKRKGTDRIPQIIQELFKSIANKKGYSIKEEFKYKN</sequence>
<keyword evidence="4" id="KW-1185">Reference proteome</keyword>
<evidence type="ECO:0000259" key="1">
    <source>
        <dbReference type="Pfam" id="PF13175"/>
    </source>
</evidence>
<organism evidence="3 4">
    <name type="scientific">Bacillus xiamenensis</name>
    <dbReference type="NCBI Taxonomy" id="1178537"/>
    <lineage>
        <taxon>Bacteria</taxon>
        <taxon>Bacillati</taxon>
        <taxon>Bacillota</taxon>
        <taxon>Bacilli</taxon>
        <taxon>Bacillales</taxon>
        <taxon>Bacillaceae</taxon>
        <taxon>Bacillus</taxon>
    </lineage>
</organism>
<dbReference type="PANTHER" id="PTHR43581:SF4">
    <property type="entry name" value="ATP_GTP PHOSPHATASE"/>
    <property type="match status" value="1"/>
</dbReference>
<dbReference type="EMBL" id="JAMDMH010000005">
    <property type="protein sequence ID" value="MCY9574469.1"/>
    <property type="molecule type" value="Genomic_DNA"/>
</dbReference>
<comment type="caution">
    <text evidence="3">The sequence shown here is derived from an EMBL/GenBank/DDBJ whole genome shotgun (WGS) entry which is preliminary data.</text>
</comment>
<dbReference type="RefSeq" id="WP_197227036.1">
    <property type="nucleotide sequence ID" value="NZ_JAMDMH010000005.1"/>
</dbReference>
<dbReference type="SUPFAM" id="SSF52540">
    <property type="entry name" value="P-loop containing nucleoside triphosphate hydrolases"/>
    <property type="match status" value="1"/>
</dbReference>
<dbReference type="PANTHER" id="PTHR43581">
    <property type="entry name" value="ATP/GTP PHOSPHATASE"/>
    <property type="match status" value="1"/>
</dbReference>
<reference evidence="3 4" key="1">
    <citation type="submission" date="2022-05" db="EMBL/GenBank/DDBJ databases">
        <title>Genome Sequencing of Bee-Associated Microbes.</title>
        <authorList>
            <person name="Dunlap C."/>
        </authorList>
    </citation>
    <scope>NUCLEOTIDE SEQUENCE [LARGE SCALE GENOMIC DNA]</scope>
    <source>
        <strain evidence="3 4">CBP-1093</strain>
    </source>
</reference>
<dbReference type="InterPro" id="IPR027417">
    <property type="entry name" value="P-loop_NTPase"/>
</dbReference>
<dbReference type="InterPro" id="IPR034139">
    <property type="entry name" value="TOPRIM_OLD"/>
</dbReference>
<evidence type="ECO:0000313" key="3">
    <source>
        <dbReference type="EMBL" id="MCY9574469.1"/>
    </source>
</evidence>
<accession>A0ABT4EXD2</accession>
<dbReference type="CDD" id="cd01026">
    <property type="entry name" value="TOPRIM_OLD"/>
    <property type="match status" value="1"/>
</dbReference>
<evidence type="ECO:0000313" key="4">
    <source>
        <dbReference type="Proteomes" id="UP001527057"/>
    </source>
</evidence>
<dbReference type="Pfam" id="PF20469">
    <property type="entry name" value="OLD-like_TOPRIM"/>
    <property type="match status" value="1"/>
</dbReference>